<comment type="caution">
    <text evidence="2">The sequence shown here is derived from an EMBL/GenBank/DDBJ whole genome shotgun (WGS) entry which is preliminary data.</text>
</comment>
<protein>
    <submittedName>
        <fullName evidence="2">Uncharacterized protein</fullName>
    </submittedName>
</protein>
<evidence type="ECO:0000313" key="2">
    <source>
        <dbReference type="EMBL" id="KAK9415580.1"/>
    </source>
</evidence>
<sequence length="378" mass="39389">MYSRVALGSLMLSAAATATASSMFAKRDSWGPAVSLGPSKQEIISTTTTVYPGKMPSDQPGYLFVWLGISNGTGDLIQSIIGSYPAGQSECSGTDADDAWCISSEVYGNTDAGVPNQWVGDLTTADVNYENGILLNYTLIDKETYLWQQTMSDAVTGTLLSTFNKTSGPMLGWGTAIECQDYNGVACTGTISEQTWVNSTIILESADSTFIDTLTASSGATYTDMLTEDDGKTWTFAKLTIPAMTTQDDDDVSSSSSVAAAAAASTTKKSAAAAAKTSSASKSKTTSHAGTFTTSIASAPTAGNSAKAGTALGGFGGSSKLSLTSKLTYQDSSRSDLLRQRLAELDNTLEPLDEPLLLVLSEVTEVDGGLVGYKFAQP</sequence>
<feature type="signal peptide" evidence="1">
    <location>
        <begin position="1"/>
        <end position="20"/>
    </location>
</feature>
<keyword evidence="3" id="KW-1185">Reference proteome</keyword>
<dbReference type="Proteomes" id="UP001408356">
    <property type="component" value="Unassembled WGS sequence"/>
</dbReference>
<feature type="chain" id="PRO_5045909391" evidence="1">
    <location>
        <begin position="21"/>
        <end position="378"/>
    </location>
</feature>
<proteinExistence type="predicted"/>
<gene>
    <name evidence="2" type="ORF">SUNI508_10420</name>
</gene>
<dbReference type="EMBL" id="JARVKF010000415">
    <property type="protein sequence ID" value="KAK9415580.1"/>
    <property type="molecule type" value="Genomic_DNA"/>
</dbReference>
<reference evidence="2 3" key="1">
    <citation type="journal article" date="2024" name="J. Plant Pathol.">
        <title>Sequence and assembly of the genome of Seiridium unicorne, isolate CBS 538.82, causal agent of cypress canker disease.</title>
        <authorList>
            <person name="Scali E."/>
            <person name="Rocca G.D."/>
            <person name="Danti R."/>
            <person name="Garbelotto M."/>
            <person name="Barberini S."/>
            <person name="Baroncelli R."/>
            <person name="Emiliani G."/>
        </authorList>
    </citation>
    <scope>NUCLEOTIDE SEQUENCE [LARGE SCALE GENOMIC DNA]</scope>
    <source>
        <strain evidence="2 3">BM-138-508</strain>
    </source>
</reference>
<accession>A0ABR2ULS0</accession>
<organism evidence="2 3">
    <name type="scientific">Seiridium unicorne</name>
    <dbReference type="NCBI Taxonomy" id="138068"/>
    <lineage>
        <taxon>Eukaryota</taxon>
        <taxon>Fungi</taxon>
        <taxon>Dikarya</taxon>
        <taxon>Ascomycota</taxon>
        <taxon>Pezizomycotina</taxon>
        <taxon>Sordariomycetes</taxon>
        <taxon>Xylariomycetidae</taxon>
        <taxon>Amphisphaeriales</taxon>
        <taxon>Sporocadaceae</taxon>
        <taxon>Seiridium</taxon>
    </lineage>
</organism>
<name>A0ABR2ULS0_9PEZI</name>
<keyword evidence="1" id="KW-0732">Signal</keyword>
<evidence type="ECO:0000256" key="1">
    <source>
        <dbReference type="SAM" id="SignalP"/>
    </source>
</evidence>
<evidence type="ECO:0000313" key="3">
    <source>
        <dbReference type="Proteomes" id="UP001408356"/>
    </source>
</evidence>